<evidence type="ECO:0000313" key="1">
    <source>
        <dbReference type="EMBL" id="DAF48229.1"/>
    </source>
</evidence>
<dbReference type="EMBL" id="BK032565">
    <property type="protein sequence ID" value="DAF48229.1"/>
    <property type="molecule type" value="Genomic_DNA"/>
</dbReference>
<name>A0A8S5SB52_9CAUD</name>
<sequence>MALNEKYISSNVNANTKTRYWTFEKSNGLDEKINLYNSIKHKY</sequence>
<organism evidence="1">
    <name type="scientific">Siphoviridae sp. ctJLl6</name>
    <dbReference type="NCBI Taxonomy" id="2827836"/>
    <lineage>
        <taxon>Viruses</taxon>
        <taxon>Duplodnaviria</taxon>
        <taxon>Heunggongvirae</taxon>
        <taxon>Uroviricota</taxon>
        <taxon>Caudoviricetes</taxon>
    </lineage>
</organism>
<protein>
    <submittedName>
        <fullName evidence="1">Uncharacterized protein</fullName>
    </submittedName>
</protein>
<accession>A0A8S5SB52</accession>
<proteinExistence type="predicted"/>
<reference evidence="1" key="1">
    <citation type="journal article" date="2021" name="Proc. Natl. Acad. Sci. U.S.A.">
        <title>A Catalog of Tens of Thousands of Viruses from Human Metagenomes Reveals Hidden Associations with Chronic Diseases.</title>
        <authorList>
            <person name="Tisza M.J."/>
            <person name="Buck C.B."/>
        </authorList>
    </citation>
    <scope>NUCLEOTIDE SEQUENCE</scope>
    <source>
        <strain evidence="1">CtJLl6</strain>
    </source>
</reference>